<proteinExistence type="predicted"/>
<dbReference type="CDD" id="cd02440">
    <property type="entry name" value="AdoMet_MTases"/>
    <property type="match status" value="1"/>
</dbReference>
<feature type="domain" description="Methyltransferase" evidence="1">
    <location>
        <begin position="41"/>
        <end position="129"/>
    </location>
</feature>
<gene>
    <name evidence="2" type="ORF">STABA_v1c07320</name>
</gene>
<evidence type="ECO:0000313" key="3">
    <source>
        <dbReference type="Proteomes" id="UP000424468"/>
    </source>
</evidence>
<dbReference type="AlphaFoldDB" id="A0A6I6CCR7"/>
<keyword evidence="2" id="KW-0808">Transferase</keyword>
<organism evidence="2 3">
    <name type="scientific">Spiroplasma tabanidicola</name>
    <dbReference type="NCBI Taxonomy" id="324079"/>
    <lineage>
        <taxon>Bacteria</taxon>
        <taxon>Bacillati</taxon>
        <taxon>Mycoplasmatota</taxon>
        <taxon>Mollicutes</taxon>
        <taxon>Entomoplasmatales</taxon>
        <taxon>Spiroplasmataceae</taxon>
        <taxon>Spiroplasma</taxon>
    </lineage>
</organism>
<dbReference type="Gene3D" id="3.40.50.150">
    <property type="entry name" value="Vaccinia Virus protein VP39"/>
    <property type="match status" value="1"/>
</dbReference>
<dbReference type="GO" id="GO:0032259">
    <property type="term" value="P:methylation"/>
    <property type="evidence" value="ECO:0007669"/>
    <property type="project" value="UniProtKB-KW"/>
</dbReference>
<dbReference type="RefSeq" id="WP_156006695.1">
    <property type="nucleotide sequence ID" value="NZ_CP046276.1"/>
</dbReference>
<evidence type="ECO:0000313" key="2">
    <source>
        <dbReference type="EMBL" id="QGS52088.1"/>
    </source>
</evidence>
<dbReference type="InterPro" id="IPR041698">
    <property type="entry name" value="Methyltransf_25"/>
</dbReference>
<keyword evidence="2" id="KW-0489">Methyltransferase</keyword>
<dbReference type="EMBL" id="CP046276">
    <property type="protein sequence ID" value="QGS52088.1"/>
    <property type="molecule type" value="Genomic_DNA"/>
</dbReference>
<dbReference type="Proteomes" id="UP000424468">
    <property type="component" value="Chromosome"/>
</dbReference>
<accession>A0A6I6CCR7</accession>
<sequence>MENQYKNYSCMLYDFTKPPGTSVDGDLEFYKNLLMPVEGKVLEAGVGNGRLLIPFLKYKIDIEGVDKSNEMLDLCLKNLKANNLKTTLIKADLKAFKKENYYEYIIMPNASICLIESRQELLKVLTNFYVSLISNGRLAIDLIMPNEYKKGINHFYTHNLKEFDLQVNNYSKEINWEEQFTITKIDYLINDQLVEQQEVKLMWYGIFEFEMILKSIGFKNIDIIKNYNNKTLINLKTITFIAKK</sequence>
<dbReference type="Pfam" id="PF13649">
    <property type="entry name" value="Methyltransf_25"/>
    <property type="match status" value="1"/>
</dbReference>
<reference evidence="2 3" key="1">
    <citation type="submission" date="2019-11" db="EMBL/GenBank/DDBJ databases">
        <title>Complete genome sequence of Spiroplasma tabanidicola TAUS-1 (DSM 22603).</title>
        <authorList>
            <person name="Huang C.-T."/>
            <person name="Lin Y.-C."/>
            <person name="Kuo C.-H."/>
        </authorList>
    </citation>
    <scope>NUCLEOTIDE SEQUENCE [LARGE SCALE GENOMIC DNA]</scope>
    <source>
        <strain evidence="2 3">TAUS-1</strain>
    </source>
</reference>
<protein>
    <submittedName>
        <fullName evidence="2">Methyltransferase</fullName>
    </submittedName>
</protein>
<evidence type="ECO:0000259" key="1">
    <source>
        <dbReference type="Pfam" id="PF13649"/>
    </source>
</evidence>
<dbReference type="SUPFAM" id="SSF53335">
    <property type="entry name" value="S-adenosyl-L-methionine-dependent methyltransferases"/>
    <property type="match status" value="1"/>
</dbReference>
<dbReference type="InterPro" id="IPR029063">
    <property type="entry name" value="SAM-dependent_MTases_sf"/>
</dbReference>
<dbReference type="OrthoDB" id="9804312at2"/>
<name>A0A6I6CCR7_9MOLU</name>
<dbReference type="KEGG" id="stab:STABA_v1c07320"/>
<dbReference type="GO" id="GO:0008168">
    <property type="term" value="F:methyltransferase activity"/>
    <property type="evidence" value="ECO:0007669"/>
    <property type="project" value="UniProtKB-KW"/>
</dbReference>
<keyword evidence="3" id="KW-1185">Reference proteome</keyword>
<dbReference type="Gene3D" id="2.20.25.110">
    <property type="entry name" value="S-adenosyl-L-methionine-dependent methyltransferases"/>
    <property type="match status" value="1"/>
</dbReference>